<protein>
    <submittedName>
        <fullName evidence="2">Uncharacterized protein</fullName>
    </submittedName>
</protein>
<evidence type="ECO:0000256" key="1">
    <source>
        <dbReference type="SAM" id="Phobius"/>
    </source>
</evidence>
<feature type="transmembrane region" description="Helical" evidence="1">
    <location>
        <begin position="54"/>
        <end position="74"/>
    </location>
</feature>
<evidence type="ECO:0000313" key="2">
    <source>
        <dbReference type="EMBL" id="KAK8084498.1"/>
    </source>
</evidence>
<feature type="transmembrane region" description="Helical" evidence="1">
    <location>
        <begin position="156"/>
        <end position="173"/>
    </location>
</feature>
<keyword evidence="1" id="KW-0812">Transmembrane</keyword>
<dbReference type="InterPro" id="IPR021840">
    <property type="entry name" value="DUF3433"/>
</dbReference>
<dbReference type="GeneID" id="92043144"/>
<dbReference type="EMBL" id="JAQQWN010000005">
    <property type="protein sequence ID" value="KAK8084498.1"/>
    <property type="molecule type" value="Genomic_DNA"/>
</dbReference>
<feature type="transmembrane region" description="Helical" evidence="1">
    <location>
        <begin position="194"/>
        <end position="218"/>
    </location>
</feature>
<dbReference type="Pfam" id="PF11915">
    <property type="entry name" value="DUF3433"/>
    <property type="match status" value="1"/>
</dbReference>
<name>A0ABR1WR59_9PEZI</name>
<evidence type="ECO:0000313" key="3">
    <source>
        <dbReference type="Proteomes" id="UP001433268"/>
    </source>
</evidence>
<dbReference type="Proteomes" id="UP001433268">
    <property type="component" value="Unassembled WGS sequence"/>
</dbReference>
<dbReference type="RefSeq" id="XP_066669007.1">
    <property type="nucleotide sequence ID" value="XM_066810084.1"/>
</dbReference>
<dbReference type="PANTHER" id="PTHR37544:SF1">
    <property type="entry name" value="PHOSPHORIBOSYLAMINOIMIDAZOLE-SUCCINOCARBOXAMIDE SYNTHASE"/>
    <property type="match status" value="1"/>
</dbReference>
<keyword evidence="1" id="KW-1133">Transmembrane helix</keyword>
<keyword evidence="1" id="KW-0472">Membrane</keyword>
<gene>
    <name evidence="2" type="ORF">PG997_005769</name>
</gene>
<dbReference type="PANTHER" id="PTHR37544">
    <property type="entry name" value="SPRAY-RELATED"/>
    <property type="match status" value="1"/>
</dbReference>
<proteinExistence type="predicted"/>
<organism evidence="2 3">
    <name type="scientific">Apiospora hydei</name>
    <dbReference type="NCBI Taxonomy" id="1337664"/>
    <lineage>
        <taxon>Eukaryota</taxon>
        <taxon>Fungi</taxon>
        <taxon>Dikarya</taxon>
        <taxon>Ascomycota</taxon>
        <taxon>Pezizomycotina</taxon>
        <taxon>Sordariomycetes</taxon>
        <taxon>Xylariomycetidae</taxon>
        <taxon>Amphisphaeriales</taxon>
        <taxon>Apiosporaceae</taxon>
        <taxon>Apiospora</taxon>
    </lineage>
</organism>
<sequence length="660" mass="75191">MTPGRWGRVVGQRDAWTYTPLDAHEDPPGARFEPIPRPPGYPALDFRPRMLKRGVLFTMGLIHLGVLGVLIALLRCSGPDRAYISNNINVYMIARYGPSVIGTLTTSLVRTTVRDLQRMYPYIQMADDGSGRRGGSRASTTIAYPFWAGPLYRFDWFSMGLVFTSFASLQVAFKANLLQVHESEQGWIVQVSTIITYILLVMYGIQVVFFVSAIKWLWSRETGIRSGWDPTNLADTIALFSHFNVPLSIIEPSVTRCNAARLLHNHNFRLGYWEVTLQNNTKSVVYGIRSVGQVRHKTVKLTNFRSHARYRPDTPYNQIPMLHIIPCAICAIGGAICLAGFIYIAASGLFLRQFLIRDGKFTFVTGTLVNHANNTNVTADLRLNQAISSDVVSSDGISSNLILWSVTLRSLPMFVIGMAVGQLAIYDYHHRWSQPLLNMYQGLAAAERTLLLDYLTPSTLGVLTRAWENGEWKVFYYSLLNVLIPLWRLLPVGILSMVNITSGTPDEAVPRGGTSLLDVWLLCFRSRLVQNPEFSECGPLWTKEDLSSTLRLRHDKYLFGAISGLEEDDHRMGFDIAELRRESFWTEFVFYVDPRTHQLSQSRHRVDAKSKEGKSNANEKDILLHNYYTTREEPINLRRRFEDEFERRYFERTGRRVGMY</sequence>
<feature type="transmembrane region" description="Helical" evidence="1">
    <location>
        <begin position="321"/>
        <end position="351"/>
    </location>
</feature>
<keyword evidence="3" id="KW-1185">Reference proteome</keyword>
<accession>A0ABR1WR59</accession>
<comment type="caution">
    <text evidence="2">The sequence shown here is derived from an EMBL/GenBank/DDBJ whole genome shotgun (WGS) entry which is preliminary data.</text>
</comment>
<reference evidence="2 3" key="1">
    <citation type="submission" date="2023-01" db="EMBL/GenBank/DDBJ databases">
        <title>Analysis of 21 Apiospora genomes using comparative genomics revels a genus with tremendous synthesis potential of carbohydrate active enzymes and secondary metabolites.</title>
        <authorList>
            <person name="Sorensen T."/>
        </authorList>
    </citation>
    <scope>NUCLEOTIDE SEQUENCE [LARGE SCALE GENOMIC DNA]</scope>
    <source>
        <strain evidence="2 3">CBS 114990</strain>
    </source>
</reference>